<dbReference type="Pfam" id="PF00931">
    <property type="entry name" value="NB-ARC"/>
    <property type="match status" value="1"/>
</dbReference>
<reference evidence="3 4" key="1">
    <citation type="submission" date="2020-08" db="EMBL/GenBank/DDBJ databases">
        <title>Genomic Encyclopedia of Archaeal and Bacterial Type Strains, Phase II (KMG-II): from individual species to whole genera.</title>
        <authorList>
            <person name="Goeker M."/>
        </authorList>
    </citation>
    <scope>NUCLEOTIDE SEQUENCE [LARGE SCALE GENOMIC DNA]</scope>
    <source>
        <strain evidence="3 4">DSM 43850</strain>
    </source>
</reference>
<evidence type="ECO:0000313" key="4">
    <source>
        <dbReference type="Proteomes" id="UP000517916"/>
    </source>
</evidence>
<protein>
    <submittedName>
        <fullName evidence="3">Tetratricopeptide (TPR) repeat protein</fullName>
    </submittedName>
</protein>
<comment type="caution">
    <text evidence="3">The sequence shown here is derived from an EMBL/GenBank/DDBJ whole genome shotgun (WGS) entry which is preliminary data.</text>
</comment>
<sequence>MSAPDADADDSDRPPAQHSHRAEMSGSAAEVVQAREVHGGVHFHGAHHATEPVPRQLPGDIGGFVNRHGELDRLNEVVTAAGDKPAVVGVFVLTGTAGVGKTSLALHWAHSVRHRFPDGQLYVNLRGYDPGPAVSSEQALDRFLRALGTAPQSVPADVEDKAALYRSLLADRRVLVVLDNAATAKQVRPLLPGNGECLVLVTSRSRLSGLVARDGARRLAVDVLSENQAVDLLSTVITSYRPHDSPDALRELAALCARLPLALRIAAERASSRPLMHLDELIADLRDESALWDALTAEDDEEADAVRTVFAWSYRALPADAARLFRLLGLHPGPEFGLAAAAALADTTPTKVRGLLDVLVGAHVLEHHAPGRYQFHDLLRIYATEQATDHETFQDRRAALRRLLTWYLHAAHAAATTLDPHSRQITLEPPATPGTVSFADTPTALAWYLQERANLTASVQIAFTAGFHDLAWQTAAALRSIYAHHNFFDDWITTTQIGLDSARQAGNRHGEVELLDSLGKAHLQSQQLDRAEHFHSQALQLRRQLHDRFGEAISINALGLLAWRRRRLDQALTHFDAGLALFRELGDRRWEALLLSNLGMTYYDLARLDDADTVLQIAVALCREIGDRLYEGNALLFLAMTQREHDDLSSARDSIDAALAIAREEHNQACEAFWLLELARIQRRTGNADDALTSYQAAATLHRQLGDRNREAMAIDGTGETYQELDRPDEAAQFHRLAVTSFRDTGDRWALATALTHLAHALDEAGDSTPARRYWQESLAILSEFADPRAQHARDAITRSLTA</sequence>
<evidence type="ECO:0000259" key="2">
    <source>
        <dbReference type="Pfam" id="PF00931"/>
    </source>
</evidence>
<gene>
    <name evidence="3" type="ORF">BC739_004036</name>
</gene>
<feature type="domain" description="NB-ARC" evidence="2">
    <location>
        <begin position="88"/>
        <end position="236"/>
    </location>
</feature>
<dbReference type="SUPFAM" id="SSF52540">
    <property type="entry name" value="P-loop containing nucleoside triphosphate hydrolases"/>
    <property type="match status" value="1"/>
</dbReference>
<organism evidence="3 4">
    <name type="scientific">Kutzneria viridogrisea</name>
    <dbReference type="NCBI Taxonomy" id="47990"/>
    <lineage>
        <taxon>Bacteria</taxon>
        <taxon>Bacillati</taxon>
        <taxon>Actinomycetota</taxon>
        <taxon>Actinomycetes</taxon>
        <taxon>Pseudonocardiales</taxon>
        <taxon>Pseudonocardiaceae</taxon>
        <taxon>Kutzneria</taxon>
    </lineage>
</organism>
<dbReference type="EMBL" id="JACJID010000003">
    <property type="protein sequence ID" value="MBA8926830.1"/>
    <property type="molecule type" value="Genomic_DNA"/>
</dbReference>
<feature type="compositionally biased region" description="Basic and acidic residues" evidence="1">
    <location>
        <begin position="11"/>
        <end position="23"/>
    </location>
</feature>
<dbReference type="InterPro" id="IPR002182">
    <property type="entry name" value="NB-ARC"/>
</dbReference>
<accession>A0ABR6BIX5</accession>
<dbReference type="SMART" id="SM00028">
    <property type="entry name" value="TPR"/>
    <property type="match status" value="7"/>
</dbReference>
<dbReference type="InterPro" id="IPR011990">
    <property type="entry name" value="TPR-like_helical_dom_sf"/>
</dbReference>
<dbReference type="SUPFAM" id="SSF48452">
    <property type="entry name" value="TPR-like"/>
    <property type="match status" value="2"/>
</dbReference>
<dbReference type="PANTHER" id="PTHR47691:SF3">
    <property type="entry name" value="HTH-TYPE TRANSCRIPTIONAL REGULATOR RV0890C-RELATED"/>
    <property type="match status" value="1"/>
</dbReference>
<dbReference type="Proteomes" id="UP000517916">
    <property type="component" value="Unassembled WGS sequence"/>
</dbReference>
<dbReference type="Gene3D" id="1.25.40.10">
    <property type="entry name" value="Tetratricopeptide repeat domain"/>
    <property type="match status" value="2"/>
</dbReference>
<evidence type="ECO:0000256" key="1">
    <source>
        <dbReference type="SAM" id="MobiDB-lite"/>
    </source>
</evidence>
<feature type="compositionally biased region" description="Acidic residues" evidence="1">
    <location>
        <begin position="1"/>
        <end position="10"/>
    </location>
</feature>
<dbReference type="InterPro" id="IPR019734">
    <property type="entry name" value="TPR_rpt"/>
</dbReference>
<dbReference type="PRINTS" id="PR00364">
    <property type="entry name" value="DISEASERSIST"/>
</dbReference>
<proteinExistence type="predicted"/>
<dbReference type="Pfam" id="PF13424">
    <property type="entry name" value="TPR_12"/>
    <property type="match status" value="2"/>
</dbReference>
<dbReference type="RefSeq" id="WP_318296410.1">
    <property type="nucleotide sequence ID" value="NZ_BAAABQ010000091.1"/>
</dbReference>
<evidence type="ECO:0000313" key="3">
    <source>
        <dbReference type="EMBL" id="MBA8926830.1"/>
    </source>
</evidence>
<dbReference type="Gene3D" id="3.40.50.300">
    <property type="entry name" value="P-loop containing nucleotide triphosphate hydrolases"/>
    <property type="match status" value="1"/>
</dbReference>
<keyword evidence="4" id="KW-1185">Reference proteome</keyword>
<name>A0ABR6BIX5_9PSEU</name>
<dbReference type="InterPro" id="IPR027417">
    <property type="entry name" value="P-loop_NTPase"/>
</dbReference>
<dbReference type="PANTHER" id="PTHR47691">
    <property type="entry name" value="REGULATOR-RELATED"/>
    <property type="match status" value="1"/>
</dbReference>
<feature type="region of interest" description="Disordered" evidence="1">
    <location>
        <begin position="1"/>
        <end position="28"/>
    </location>
</feature>